<dbReference type="Gene3D" id="1.20.1740.10">
    <property type="entry name" value="Amino acid/polyamine transporter I"/>
    <property type="match status" value="1"/>
</dbReference>
<dbReference type="InterPro" id="IPR001463">
    <property type="entry name" value="Na/Ala_symport"/>
</dbReference>
<evidence type="ECO:0000256" key="3">
    <source>
        <dbReference type="ARBA" id="ARBA00022448"/>
    </source>
</evidence>
<evidence type="ECO:0000313" key="9">
    <source>
        <dbReference type="EMBL" id="MBC5621010.1"/>
    </source>
</evidence>
<comment type="caution">
    <text evidence="9">The sequence shown here is derived from an EMBL/GenBank/DDBJ whole genome shotgun (WGS) entry which is preliminary data.</text>
</comment>
<feature type="transmembrane region" description="Helical" evidence="8">
    <location>
        <begin position="208"/>
        <end position="228"/>
    </location>
</feature>
<protein>
    <submittedName>
        <fullName evidence="9">Alanine:cation symporter family protein</fullName>
    </submittedName>
</protein>
<evidence type="ECO:0000256" key="5">
    <source>
        <dbReference type="ARBA" id="ARBA00022692"/>
    </source>
</evidence>
<feature type="transmembrane region" description="Helical" evidence="8">
    <location>
        <begin position="145"/>
        <end position="163"/>
    </location>
</feature>
<dbReference type="PANTHER" id="PTHR30330:SF1">
    <property type="entry name" value="AMINO-ACID CARRIER PROTEIN ALST"/>
    <property type="match status" value="1"/>
</dbReference>
<keyword evidence="8" id="KW-0769">Symport</keyword>
<evidence type="ECO:0000313" key="10">
    <source>
        <dbReference type="Proteomes" id="UP000646484"/>
    </source>
</evidence>
<dbReference type="PRINTS" id="PR00175">
    <property type="entry name" value="NAALASMPORT"/>
</dbReference>
<proteinExistence type="inferred from homology"/>
<evidence type="ECO:0000256" key="8">
    <source>
        <dbReference type="RuleBase" id="RU363064"/>
    </source>
</evidence>
<keyword evidence="3 8" id="KW-0813">Transport</keyword>
<feature type="transmembrane region" description="Helical" evidence="8">
    <location>
        <begin position="298"/>
        <end position="318"/>
    </location>
</feature>
<feature type="transmembrane region" description="Helical" evidence="8">
    <location>
        <begin position="410"/>
        <end position="431"/>
    </location>
</feature>
<keyword evidence="5 8" id="KW-0812">Transmembrane</keyword>
<keyword evidence="7 8" id="KW-0472">Membrane</keyword>
<feature type="transmembrane region" description="Helical" evidence="8">
    <location>
        <begin position="68"/>
        <end position="91"/>
    </location>
</feature>
<gene>
    <name evidence="9" type="ORF">H8S64_07860</name>
</gene>
<feature type="transmembrane region" description="Helical" evidence="8">
    <location>
        <begin position="384"/>
        <end position="404"/>
    </location>
</feature>
<dbReference type="Pfam" id="PF01235">
    <property type="entry name" value="Na_Ala_symp"/>
    <property type="match status" value="1"/>
</dbReference>
<feature type="transmembrane region" description="Helical" evidence="8">
    <location>
        <begin position="344"/>
        <end position="363"/>
    </location>
</feature>
<feature type="transmembrane region" description="Helical" evidence="8">
    <location>
        <begin position="240"/>
        <end position="261"/>
    </location>
</feature>
<evidence type="ECO:0000256" key="1">
    <source>
        <dbReference type="ARBA" id="ARBA00004651"/>
    </source>
</evidence>
<dbReference type="NCBIfam" id="TIGR00835">
    <property type="entry name" value="agcS"/>
    <property type="match status" value="1"/>
</dbReference>
<feature type="transmembrane region" description="Helical" evidence="8">
    <location>
        <begin position="183"/>
        <end position="201"/>
    </location>
</feature>
<reference evidence="9 10" key="1">
    <citation type="submission" date="2020-08" db="EMBL/GenBank/DDBJ databases">
        <title>Genome public.</title>
        <authorList>
            <person name="Liu C."/>
            <person name="Sun Q."/>
        </authorList>
    </citation>
    <scope>NUCLEOTIDE SEQUENCE [LARGE SCALE GENOMIC DNA]</scope>
    <source>
        <strain evidence="9 10">NSJ-56</strain>
    </source>
</reference>
<keyword evidence="6 8" id="KW-1133">Transmembrane helix</keyword>
<organism evidence="9 10">
    <name type="scientific">Butyricimonas hominis</name>
    <dbReference type="NCBI Taxonomy" id="2763032"/>
    <lineage>
        <taxon>Bacteria</taxon>
        <taxon>Pseudomonadati</taxon>
        <taxon>Bacteroidota</taxon>
        <taxon>Bacteroidia</taxon>
        <taxon>Bacteroidales</taxon>
        <taxon>Odoribacteraceae</taxon>
        <taxon>Butyricimonas</taxon>
    </lineage>
</organism>
<dbReference type="EMBL" id="JACOOH010000003">
    <property type="protein sequence ID" value="MBC5621010.1"/>
    <property type="molecule type" value="Genomic_DNA"/>
</dbReference>
<dbReference type="PANTHER" id="PTHR30330">
    <property type="entry name" value="AGSS FAMILY TRANSPORTER, SODIUM-ALANINE"/>
    <property type="match status" value="1"/>
</dbReference>
<keyword evidence="4 8" id="KW-1003">Cell membrane</keyword>
<dbReference type="PROSITE" id="PS00873">
    <property type="entry name" value="NA_ALANINE_SYMP"/>
    <property type="match status" value="1"/>
</dbReference>
<comment type="subcellular location">
    <subcellularLocation>
        <location evidence="1 8">Cell membrane</location>
        <topology evidence="1 8">Multi-pass membrane protein</topology>
    </subcellularLocation>
</comment>
<evidence type="ECO:0000256" key="6">
    <source>
        <dbReference type="ARBA" id="ARBA00022989"/>
    </source>
</evidence>
<keyword evidence="10" id="KW-1185">Reference proteome</keyword>
<dbReference type="RefSeq" id="WP_186975645.1">
    <property type="nucleotide sequence ID" value="NZ_JACOOH010000003.1"/>
</dbReference>
<evidence type="ECO:0000256" key="7">
    <source>
        <dbReference type="ARBA" id="ARBA00023136"/>
    </source>
</evidence>
<evidence type="ECO:0000256" key="4">
    <source>
        <dbReference type="ARBA" id="ARBA00022475"/>
    </source>
</evidence>
<sequence>METLNNWIISVNDFIYTYILIAALIIIGLYFTFKSKFVQFRNIREMFRLLGDGIAGGSHKNSVSSFQAFCIATASRVGTGNLAGVATALALGGPGAIFWMWLIALVGSASAFIESTLAQIYKTKGERTYIGGPAFYMERGLKKRWMGILFAVIITITFGLVFNSVQANTVTFAFNEVFGVNRMWFGIILTTLTFLVIFGGIHRIAVISGILVPLMAIAYILLAVYILFTHLGTLPHVVGMIFSNALGFEQFAGGGLGVIVMQGIRRGLFSNEAGMGSAPNAAATADVSHPAKQGLIQALSVFTDTLIICSCTAFIILLSDVPLDGSIKGIQLTQMALTHQIGSAGGQFIAIAILLFAFSSIVGNYSYCETNLLFISKNKKYLQVYRIAVGGMVMFGSIAALDLVWNLADFAMAIMTIINLAAIVLLGKVALKALQDYQRQRRISKKNIVFKASSIPELKDSTSEWE</sequence>
<evidence type="ECO:0000256" key="2">
    <source>
        <dbReference type="ARBA" id="ARBA00009261"/>
    </source>
</evidence>
<accession>A0ABR7D0C7</accession>
<dbReference type="Proteomes" id="UP000646484">
    <property type="component" value="Unassembled WGS sequence"/>
</dbReference>
<feature type="transmembrane region" description="Helical" evidence="8">
    <location>
        <begin position="97"/>
        <end position="117"/>
    </location>
</feature>
<name>A0ABR7D0C7_9BACT</name>
<comment type="similarity">
    <text evidence="2 8">Belongs to the alanine or glycine:cation symporter (AGCS) (TC 2.A.25) family.</text>
</comment>
<feature type="transmembrane region" description="Helical" evidence="8">
    <location>
        <begin position="15"/>
        <end position="33"/>
    </location>
</feature>